<dbReference type="PANTHER" id="PTHR37539">
    <property type="entry name" value="SECRETED PROTEIN-RELATED"/>
    <property type="match status" value="1"/>
</dbReference>
<dbReference type="InterPro" id="IPR018713">
    <property type="entry name" value="MPAB/Lcp_cat_dom"/>
</dbReference>
<dbReference type="Pfam" id="PF09995">
    <property type="entry name" value="MPAB_Lcp_cat"/>
    <property type="match status" value="1"/>
</dbReference>
<accession>A0A7W2IKK4</accession>
<feature type="domain" description="ER-bound oxygenase mpaB/mpaB'/Rubber oxygenase catalytic" evidence="1">
    <location>
        <begin position="217"/>
        <end position="376"/>
    </location>
</feature>
<dbReference type="PANTHER" id="PTHR37539:SF1">
    <property type="entry name" value="ER-BOUND OXYGENASE MPAB_MPAB'_RUBBER OXYGENASE CATALYTIC DOMAIN-CONTAINING PROTEIN"/>
    <property type="match status" value="1"/>
</dbReference>
<dbReference type="EMBL" id="JACEZU010000005">
    <property type="protein sequence ID" value="MBA5687900.1"/>
    <property type="molecule type" value="Genomic_DNA"/>
</dbReference>
<comment type="caution">
    <text evidence="2">The sequence shown here is derived from an EMBL/GenBank/DDBJ whole genome shotgun (WGS) entry which is preliminary data.</text>
</comment>
<organism evidence="2 3">
    <name type="scientific">Rugamonas apoptosis</name>
    <dbReference type="NCBI Taxonomy" id="2758570"/>
    <lineage>
        <taxon>Bacteria</taxon>
        <taxon>Pseudomonadati</taxon>
        <taxon>Pseudomonadota</taxon>
        <taxon>Betaproteobacteria</taxon>
        <taxon>Burkholderiales</taxon>
        <taxon>Oxalobacteraceae</taxon>
        <taxon>Telluria group</taxon>
        <taxon>Rugamonas</taxon>
    </lineage>
</organism>
<dbReference type="AlphaFoldDB" id="A0A7W2IKK4"/>
<proteinExistence type="predicted"/>
<dbReference type="InterPro" id="IPR037473">
    <property type="entry name" value="Lcp-like"/>
</dbReference>
<reference evidence="2 3" key="1">
    <citation type="submission" date="2020-07" db="EMBL/GenBank/DDBJ databases">
        <title>Novel species isolated from subtropical streams in China.</title>
        <authorList>
            <person name="Lu H."/>
        </authorList>
    </citation>
    <scope>NUCLEOTIDE SEQUENCE [LARGE SCALE GENOMIC DNA]</scope>
    <source>
        <strain evidence="2 3">LX47W</strain>
    </source>
</reference>
<protein>
    <submittedName>
        <fullName evidence="2">DUF2236 domain-containing protein</fullName>
    </submittedName>
</protein>
<evidence type="ECO:0000313" key="3">
    <source>
        <dbReference type="Proteomes" id="UP000573499"/>
    </source>
</evidence>
<dbReference type="Proteomes" id="UP000573499">
    <property type="component" value="Unassembled WGS sequence"/>
</dbReference>
<sequence>MMRDTISRSSTLRADPLADDTIARILGPWDKHGDNAAQWQAIATINDQLTQWQANGALPGWRAGAHVPPAIAAALEHYIQAGLRLPAWAEPAKIARAEELFMDMSMLSCTLLFCASLPECYVIPDLAGVLHAAGQLEQHTDYRIRSTAAMLFPVMMGGGLTDASGGGVAQTLKVRLIHATIRHLILRGNPSDAARPEAPAVVPPMPMLAGQPHSMQGTLYAHGWNVERDGLPCNQEELAYTLLTFSYVFLRALRKLGLGLPAEDEHAYLHTWNVVGHVLGIERAMMADTMEQAESLFNRMQAGGRAHPYLPDARPALGAALMQTMEKELPLRVLKPFPVLLTRHLCGSATSHDLGLTGRVSWLSRALFTVSMGTIRLIDGTARLFWPQFSLSRLVTRVVGYQFTVKLLMDQTRPLKLPEALLNQVGAVTSDWAEDRQAPRWVNALEARLTGRRKRLIPTGPQP</sequence>
<gene>
    <name evidence="2" type="ORF">H3H39_12665</name>
</gene>
<evidence type="ECO:0000313" key="2">
    <source>
        <dbReference type="EMBL" id="MBA5687900.1"/>
    </source>
</evidence>
<keyword evidence="3" id="KW-1185">Reference proteome</keyword>
<dbReference type="RefSeq" id="WP_182153732.1">
    <property type="nucleotide sequence ID" value="NZ_JACEZU010000005.1"/>
</dbReference>
<evidence type="ECO:0000259" key="1">
    <source>
        <dbReference type="Pfam" id="PF09995"/>
    </source>
</evidence>
<name>A0A7W2IKK4_9BURK</name>
<dbReference type="GO" id="GO:0016491">
    <property type="term" value="F:oxidoreductase activity"/>
    <property type="evidence" value="ECO:0007669"/>
    <property type="project" value="InterPro"/>
</dbReference>